<protein>
    <submittedName>
        <fullName evidence="1">Uncharacterized protein</fullName>
    </submittedName>
</protein>
<sequence length="69" mass="8032">MVLVFRISVSSKRKIRQIKPLLDQTLSYAKWNFDLEDCDKILRVETTENIALKVVSTLTKNGFECKELD</sequence>
<proteinExistence type="predicted"/>
<reference evidence="1" key="1">
    <citation type="journal article" date="2014" name="Int. J. Syst. Evol. Microbiol.">
        <title>Complete genome sequence of Corynebacterium casei LMG S-19264T (=DSM 44701T), isolated from a smear-ripened cheese.</title>
        <authorList>
            <consortium name="US DOE Joint Genome Institute (JGI-PGF)"/>
            <person name="Walter F."/>
            <person name="Albersmeier A."/>
            <person name="Kalinowski J."/>
            <person name="Ruckert C."/>
        </authorList>
    </citation>
    <scope>NUCLEOTIDE SEQUENCE</scope>
    <source>
        <strain evidence="1">CGMCC 1.15958</strain>
    </source>
</reference>
<comment type="caution">
    <text evidence="1">The sequence shown here is derived from an EMBL/GenBank/DDBJ whole genome shotgun (WGS) entry which is preliminary data.</text>
</comment>
<name>A0A917DZL3_9BACT</name>
<organism evidence="1 2">
    <name type="scientific">Emticicia aquatilis</name>
    <dbReference type="NCBI Taxonomy" id="1537369"/>
    <lineage>
        <taxon>Bacteria</taxon>
        <taxon>Pseudomonadati</taxon>
        <taxon>Bacteroidota</taxon>
        <taxon>Cytophagia</taxon>
        <taxon>Cytophagales</taxon>
        <taxon>Leadbetterellaceae</taxon>
        <taxon>Emticicia</taxon>
    </lineage>
</organism>
<gene>
    <name evidence="1" type="ORF">GCM10011514_52540</name>
</gene>
<accession>A0A917DZL3</accession>
<dbReference type="Proteomes" id="UP000609064">
    <property type="component" value="Unassembled WGS sequence"/>
</dbReference>
<evidence type="ECO:0000313" key="2">
    <source>
        <dbReference type="Proteomes" id="UP000609064"/>
    </source>
</evidence>
<dbReference type="AlphaFoldDB" id="A0A917DZL3"/>
<evidence type="ECO:0000313" key="1">
    <source>
        <dbReference type="EMBL" id="GGD81950.1"/>
    </source>
</evidence>
<keyword evidence="2" id="KW-1185">Reference proteome</keyword>
<reference evidence="1" key="2">
    <citation type="submission" date="2020-09" db="EMBL/GenBank/DDBJ databases">
        <authorList>
            <person name="Sun Q."/>
            <person name="Zhou Y."/>
        </authorList>
    </citation>
    <scope>NUCLEOTIDE SEQUENCE</scope>
    <source>
        <strain evidence="1">CGMCC 1.15958</strain>
    </source>
</reference>
<dbReference type="EMBL" id="BMKK01000018">
    <property type="protein sequence ID" value="GGD81950.1"/>
    <property type="molecule type" value="Genomic_DNA"/>
</dbReference>
<dbReference type="RefSeq" id="WP_188771181.1">
    <property type="nucleotide sequence ID" value="NZ_BMKK01000018.1"/>
</dbReference>